<dbReference type="Gene3D" id="3.10.180.10">
    <property type="entry name" value="2,3-Dihydroxybiphenyl 1,2-Dioxygenase, domain 1"/>
    <property type="match status" value="1"/>
</dbReference>
<organism evidence="2 3">
    <name type="scientific">Psychroserpens ponticola</name>
    <dbReference type="NCBI Taxonomy" id="2932268"/>
    <lineage>
        <taxon>Bacteria</taxon>
        <taxon>Pseudomonadati</taxon>
        <taxon>Bacteroidota</taxon>
        <taxon>Flavobacteriia</taxon>
        <taxon>Flavobacteriales</taxon>
        <taxon>Flavobacteriaceae</taxon>
        <taxon>Psychroserpens</taxon>
    </lineage>
</organism>
<dbReference type="InterPro" id="IPR037523">
    <property type="entry name" value="VOC_core"/>
</dbReference>
<dbReference type="EMBL" id="CP116221">
    <property type="protein sequence ID" value="WCO02297.1"/>
    <property type="molecule type" value="Genomic_DNA"/>
</dbReference>
<dbReference type="RefSeq" id="WP_249994947.1">
    <property type="nucleotide sequence ID" value="NZ_CP116221.1"/>
</dbReference>
<dbReference type="SUPFAM" id="SSF54593">
    <property type="entry name" value="Glyoxalase/Bleomycin resistance protein/Dihydroxybiphenyl dioxygenase"/>
    <property type="match status" value="1"/>
</dbReference>
<feature type="domain" description="VOC" evidence="1">
    <location>
        <begin position="34"/>
        <end position="163"/>
    </location>
</feature>
<dbReference type="InterPro" id="IPR029068">
    <property type="entry name" value="Glyas_Bleomycin-R_OHBP_Dase"/>
</dbReference>
<proteinExistence type="predicted"/>
<gene>
    <name evidence="2" type="ORF">MUN68_002125</name>
</gene>
<evidence type="ECO:0000313" key="2">
    <source>
        <dbReference type="EMBL" id="WCO02297.1"/>
    </source>
</evidence>
<accession>A0ABY7RZX3</accession>
<evidence type="ECO:0000259" key="1">
    <source>
        <dbReference type="PROSITE" id="PS51819"/>
    </source>
</evidence>
<dbReference type="PROSITE" id="PS51819">
    <property type="entry name" value="VOC"/>
    <property type="match status" value="1"/>
</dbReference>
<dbReference type="Proteomes" id="UP001202717">
    <property type="component" value="Chromosome"/>
</dbReference>
<sequence>MKNTLILVSALIISLNAIGQKKEPNNCLNNIHLEPSFIAFTTHKNSELGNWYKNTFGLKIVKEFAFPDGSTTGVLMKKGEFVVEIFFRNDALKKSELKPGSNSEQWSGFMKFGFYTDANLVTLKACLKRKNINAGRIFKDDNLGVDLLQVIDPEGNILEIISRHKK</sequence>
<evidence type="ECO:0000313" key="3">
    <source>
        <dbReference type="Proteomes" id="UP001202717"/>
    </source>
</evidence>
<keyword evidence="3" id="KW-1185">Reference proteome</keyword>
<protein>
    <recommendedName>
        <fullName evidence="1">VOC domain-containing protein</fullName>
    </recommendedName>
</protein>
<name>A0ABY7RZX3_9FLAO</name>
<reference evidence="2 3" key="1">
    <citation type="submission" date="2023-01" db="EMBL/GenBank/DDBJ databases">
        <title>Psychroserpens ponticola sp. nov., isolated from seawater.</title>
        <authorList>
            <person name="Kristyanto S."/>
            <person name="Jung J."/>
            <person name="Kim J.M."/>
            <person name="Jeon C.O."/>
        </authorList>
    </citation>
    <scope>NUCLEOTIDE SEQUENCE [LARGE SCALE GENOMIC DNA]</scope>
    <source>
        <strain evidence="2 3">MSW6</strain>
    </source>
</reference>